<keyword evidence="4 7" id="KW-1133">Transmembrane helix</keyword>
<feature type="transmembrane region" description="Helical" evidence="7">
    <location>
        <begin position="236"/>
        <end position="255"/>
    </location>
</feature>
<dbReference type="InterPro" id="IPR004254">
    <property type="entry name" value="AdipoR/HlyIII-related"/>
</dbReference>
<comment type="caution">
    <text evidence="8">The sequence shown here is derived from an EMBL/GenBank/DDBJ whole genome shotgun (WGS) entry which is preliminary data.</text>
</comment>
<feature type="binding site" evidence="6">
    <location>
        <position position="278"/>
    </location>
    <ligand>
        <name>Zn(2+)</name>
        <dbReference type="ChEBI" id="CHEBI:29105"/>
    </ligand>
</feature>
<name>A0A5C5FYE0_9BASI</name>
<sequence length="315" mass="34715">MSATLLRFEQLEPWQRDNPCIRTGYRPLTHSVRGALRSIGCWHNESINIWTHLLGASIAVGTVAYLLLDLSPAESLAHGRKGWLAPFGGIPYPFPNAAQPSVTWADAVGFAAFLLSAAVCLGFSGLFHTMLCHSEDVAVRWNRLDYVGIVVLISGTFVPAVHYGFFCDAHLRNRYIALIYTFAAATTATVVSPHARTPEYRRFRTWIFIAMGCSAVLPVGHAILRYGVEGASTAISLFWLALGGVLYIIGAVLYTERCPERFSPGSFDFVLSSHQIFHILILLAAWSHWTAIAEAHRFWHGTLGGQCPAWALAQD</sequence>
<keyword evidence="6" id="KW-0479">Metal-binding</keyword>
<dbReference type="Pfam" id="PF03006">
    <property type="entry name" value="HlyIII"/>
    <property type="match status" value="1"/>
</dbReference>
<proteinExistence type="inferred from homology"/>
<dbReference type="PANTHER" id="PTHR20855">
    <property type="entry name" value="ADIPOR/PROGESTIN RECEPTOR-RELATED"/>
    <property type="match status" value="1"/>
</dbReference>
<dbReference type="GO" id="GO:0046872">
    <property type="term" value="F:metal ion binding"/>
    <property type="evidence" value="ECO:0007669"/>
    <property type="project" value="UniProtKB-KW"/>
</dbReference>
<feature type="transmembrane region" description="Helical" evidence="7">
    <location>
        <begin position="110"/>
        <end position="132"/>
    </location>
</feature>
<feature type="binding site" evidence="6">
    <location>
        <position position="128"/>
    </location>
    <ligand>
        <name>Zn(2+)</name>
        <dbReference type="ChEBI" id="CHEBI:29105"/>
    </ligand>
</feature>
<dbReference type="GO" id="GO:0038023">
    <property type="term" value="F:signaling receptor activity"/>
    <property type="evidence" value="ECO:0007669"/>
    <property type="project" value="TreeGrafter"/>
</dbReference>
<feature type="transmembrane region" description="Helical" evidence="7">
    <location>
        <begin position="267"/>
        <end position="289"/>
    </location>
</feature>
<evidence type="ECO:0000256" key="4">
    <source>
        <dbReference type="ARBA" id="ARBA00022989"/>
    </source>
</evidence>
<evidence type="ECO:0000256" key="6">
    <source>
        <dbReference type="PIRSR" id="PIRSR604254-1"/>
    </source>
</evidence>
<dbReference type="STRING" id="5288.A0A5C5FYE0"/>
<reference evidence="8 9" key="1">
    <citation type="submission" date="2019-03" db="EMBL/GenBank/DDBJ databases">
        <title>Rhodosporidium diobovatum UCD-FST 08-225 genome sequencing, assembly, and annotation.</title>
        <authorList>
            <person name="Fakankun I.U."/>
            <person name="Fristensky B."/>
            <person name="Levin D.B."/>
        </authorList>
    </citation>
    <scope>NUCLEOTIDE SEQUENCE [LARGE SCALE GENOMIC DNA]</scope>
    <source>
        <strain evidence="8 9">UCD-FST 08-225</strain>
    </source>
</reference>
<comment type="subcellular location">
    <subcellularLocation>
        <location evidence="1">Membrane</location>
        <topology evidence="1">Multi-pass membrane protein</topology>
    </subcellularLocation>
</comment>
<evidence type="ECO:0000313" key="8">
    <source>
        <dbReference type="EMBL" id="TNY21818.1"/>
    </source>
</evidence>
<gene>
    <name evidence="8" type="ORF">DMC30DRAFT_375221</name>
</gene>
<evidence type="ECO:0000256" key="2">
    <source>
        <dbReference type="ARBA" id="ARBA00007018"/>
    </source>
</evidence>
<dbReference type="EMBL" id="SOZI01000036">
    <property type="protein sequence ID" value="TNY21818.1"/>
    <property type="molecule type" value="Genomic_DNA"/>
</dbReference>
<evidence type="ECO:0000313" key="9">
    <source>
        <dbReference type="Proteomes" id="UP000311382"/>
    </source>
</evidence>
<organism evidence="8 9">
    <name type="scientific">Rhodotorula diobovata</name>
    <dbReference type="NCBI Taxonomy" id="5288"/>
    <lineage>
        <taxon>Eukaryota</taxon>
        <taxon>Fungi</taxon>
        <taxon>Dikarya</taxon>
        <taxon>Basidiomycota</taxon>
        <taxon>Pucciniomycotina</taxon>
        <taxon>Microbotryomycetes</taxon>
        <taxon>Sporidiobolales</taxon>
        <taxon>Sporidiobolaceae</taxon>
        <taxon>Rhodotorula</taxon>
    </lineage>
</organism>
<feature type="transmembrane region" description="Helical" evidence="7">
    <location>
        <begin position="144"/>
        <end position="163"/>
    </location>
</feature>
<evidence type="ECO:0000256" key="3">
    <source>
        <dbReference type="ARBA" id="ARBA00022692"/>
    </source>
</evidence>
<dbReference type="GO" id="GO:0006882">
    <property type="term" value="P:intracellular zinc ion homeostasis"/>
    <property type="evidence" value="ECO:0007669"/>
    <property type="project" value="TreeGrafter"/>
</dbReference>
<dbReference type="PANTHER" id="PTHR20855:SF52">
    <property type="entry name" value="ADIPONECTIN RECEPTOR PROTEIN"/>
    <property type="match status" value="1"/>
</dbReference>
<evidence type="ECO:0000256" key="1">
    <source>
        <dbReference type="ARBA" id="ARBA00004141"/>
    </source>
</evidence>
<dbReference type="GO" id="GO:0016020">
    <property type="term" value="C:membrane"/>
    <property type="evidence" value="ECO:0007669"/>
    <property type="project" value="UniProtKB-SubCell"/>
</dbReference>
<feature type="transmembrane region" description="Helical" evidence="7">
    <location>
        <begin position="205"/>
        <end position="224"/>
    </location>
</feature>
<keyword evidence="5 7" id="KW-0472">Membrane</keyword>
<evidence type="ECO:0000256" key="5">
    <source>
        <dbReference type="ARBA" id="ARBA00023136"/>
    </source>
</evidence>
<keyword evidence="3 7" id="KW-0812">Transmembrane</keyword>
<evidence type="ECO:0000256" key="7">
    <source>
        <dbReference type="SAM" id="Phobius"/>
    </source>
</evidence>
<feature type="transmembrane region" description="Helical" evidence="7">
    <location>
        <begin position="175"/>
        <end position="193"/>
    </location>
</feature>
<dbReference type="AlphaFoldDB" id="A0A5C5FYE0"/>
<dbReference type="Proteomes" id="UP000311382">
    <property type="component" value="Unassembled WGS sequence"/>
</dbReference>
<comment type="similarity">
    <text evidence="2">Belongs to the ADIPOR family.</text>
</comment>
<dbReference type="OrthoDB" id="529367at2759"/>
<feature type="transmembrane region" description="Helical" evidence="7">
    <location>
        <begin position="47"/>
        <end position="68"/>
    </location>
</feature>
<feature type="binding site" evidence="6">
    <location>
        <position position="274"/>
    </location>
    <ligand>
        <name>Zn(2+)</name>
        <dbReference type="ChEBI" id="CHEBI:29105"/>
    </ligand>
</feature>
<keyword evidence="6" id="KW-0862">Zinc</keyword>
<accession>A0A5C5FYE0</accession>
<protein>
    <submittedName>
        <fullName evidence="8">Hemolysin-III related-domain-containing protein</fullName>
    </submittedName>
</protein>
<keyword evidence="9" id="KW-1185">Reference proteome</keyword>